<dbReference type="GO" id="GO:0008270">
    <property type="term" value="F:zinc ion binding"/>
    <property type="evidence" value="ECO:0007669"/>
    <property type="project" value="UniProtKB-KW"/>
</dbReference>
<keyword evidence="3" id="KW-0862">Zinc</keyword>
<evidence type="ECO:0000256" key="3">
    <source>
        <dbReference type="ARBA" id="ARBA00022833"/>
    </source>
</evidence>
<dbReference type="Proteomes" id="UP000193920">
    <property type="component" value="Unassembled WGS sequence"/>
</dbReference>
<dbReference type="EMBL" id="MCOG01000246">
    <property type="protein sequence ID" value="ORY22559.1"/>
    <property type="molecule type" value="Genomic_DNA"/>
</dbReference>
<dbReference type="SUPFAM" id="SSF144232">
    <property type="entry name" value="HIT/MYND zinc finger-like"/>
    <property type="match status" value="1"/>
</dbReference>
<comment type="caution">
    <text evidence="6">The sequence shown here is derived from an EMBL/GenBank/DDBJ whole genome shotgun (WGS) entry which is preliminary data.</text>
</comment>
<dbReference type="PANTHER" id="PTHR47570">
    <property type="entry name" value="ZINC ION BINDING PROTEIN"/>
    <property type="match status" value="1"/>
</dbReference>
<name>A0A1Y2AJ00_9FUNG</name>
<evidence type="ECO:0000256" key="4">
    <source>
        <dbReference type="PROSITE-ProRule" id="PRU00134"/>
    </source>
</evidence>
<evidence type="ECO:0000256" key="2">
    <source>
        <dbReference type="ARBA" id="ARBA00022771"/>
    </source>
</evidence>
<reference evidence="6 7" key="1">
    <citation type="submission" date="2016-08" db="EMBL/GenBank/DDBJ databases">
        <title>A Parts List for Fungal Cellulosomes Revealed by Comparative Genomics.</title>
        <authorList>
            <consortium name="DOE Joint Genome Institute"/>
            <person name="Haitjema C.H."/>
            <person name="Gilmore S.P."/>
            <person name="Henske J.K."/>
            <person name="Solomon K.V."/>
            <person name="De Groot R."/>
            <person name="Kuo A."/>
            <person name="Mondo S.J."/>
            <person name="Salamov A.A."/>
            <person name="Labutti K."/>
            <person name="Zhao Z."/>
            <person name="Chiniquy J."/>
            <person name="Barry K."/>
            <person name="Brewer H.M."/>
            <person name="Purvine S.O."/>
            <person name="Wright A.T."/>
            <person name="Boxma B."/>
            <person name="Van Alen T."/>
            <person name="Hackstein J.H."/>
            <person name="Baker S.E."/>
            <person name="Grigoriev I.V."/>
            <person name="O'Malley M.A."/>
        </authorList>
    </citation>
    <scope>NUCLEOTIDE SEQUENCE [LARGE SCALE GENOMIC DNA]</scope>
    <source>
        <strain evidence="6 7">G1</strain>
    </source>
</reference>
<dbReference type="STRING" id="1754190.A0A1Y2AJ00"/>
<dbReference type="PANTHER" id="PTHR47570:SF1">
    <property type="entry name" value="ZINC ION BINDING PROTEIN"/>
    <property type="match status" value="1"/>
</dbReference>
<dbReference type="Pfam" id="PF01753">
    <property type="entry name" value="zf-MYND"/>
    <property type="match status" value="1"/>
</dbReference>
<gene>
    <name evidence="6" type="ORF">LY90DRAFT_675857</name>
</gene>
<dbReference type="AlphaFoldDB" id="A0A1Y2AJ00"/>
<dbReference type="PROSITE" id="PS01360">
    <property type="entry name" value="ZF_MYND_1"/>
    <property type="match status" value="1"/>
</dbReference>
<evidence type="ECO:0000256" key="1">
    <source>
        <dbReference type="ARBA" id="ARBA00022723"/>
    </source>
</evidence>
<organism evidence="6 7">
    <name type="scientific">Neocallimastix californiae</name>
    <dbReference type="NCBI Taxonomy" id="1754190"/>
    <lineage>
        <taxon>Eukaryota</taxon>
        <taxon>Fungi</taxon>
        <taxon>Fungi incertae sedis</taxon>
        <taxon>Chytridiomycota</taxon>
        <taxon>Chytridiomycota incertae sedis</taxon>
        <taxon>Neocallimastigomycetes</taxon>
        <taxon>Neocallimastigales</taxon>
        <taxon>Neocallimastigaceae</taxon>
        <taxon>Neocallimastix</taxon>
    </lineage>
</organism>
<keyword evidence="7" id="KW-1185">Reference proteome</keyword>
<sequence length="483" mass="55546">MPILCVTANDNDCVKSLTPSGKEIIVKKIKGNVQPDAIVSVLLRTYTFFDFRNPSFKLPKKVYFLENKSVTVTPGTYEIAKYMAQQAVEVELIKSNDNKNEIEPDIKPEQWDELLAIEEEIFPATDSLQCIVCRKPLMKGNLRCSACKAVLYCSKTCQKKDWHNNHKLNCPNFKKIMNQVPGLYDLPFSYFNPRTQLKFVGCRDLIILERGVIEEGLYNCYHYDHDPNVNEGHYGEFGFKLFESFKDKSVEERCEAYGVPECAAMFEPSNDGFVKSWEDVLTRFKISNKSISPLLFSNVLTLGYIIKNQIADPSEKKLIHLIGCDIEADIFPLYETLLYLFPKAGLDVEIHMYGPLISKQCDKKEATLTKNENTIKVKVISSTYNEKFIKENPDLLVALNPGFFLDTLWKSTMPVIFENKPKDLKFIISERDENTIQSLEKYTQFHGIKALQLSEINPFREPYVDYIMGMIIPCIKNSFFFVL</sequence>
<accession>A0A1Y2AJ00</accession>
<evidence type="ECO:0000313" key="7">
    <source>
        <dbReference type="Proteomes" id="UP000193920"/>
    </source>
</evidence>
<keyword evidence="2 4" id="KW-0863">Zinc-finger</keyword>
<evidence type="ECO:0000259" key="5">
    <source>
        <dbReference type="PROSITE" id="PS50865"/>
    </source>
</evidence>
<dbReference type="InterPro" id="IPR046824">
    <property type="entry name" value="Mss51-like_C"/>
</dbReference>
<keyword evidence="1" id="KW-0479">Metal-binding</keyword>
<feature type="domain" description="MYND-type" evidence="5">
    <location>
        <begin position="130"/>
        <end position="170"/>
    </location>
</feature>
<evidence type="ECO:0000313" key="6">
    <source>
        <dbReference type="EMBL" id="ORY22559.1"/>
    </source>
</evidence>
<dbReference type="Pfam" id="PF20179">
    <property type="entry name" value="MSS51_C"/>
    <property type="match status" value="1"/>
</dbReference>
<dbReference type="Gene3D" id="6.10.140.2220">
    <property type="match status" value="1"/>
</dbReference>
<dbReference type="InterPro" id="IPR002893">
    <property type="entry name" value="Znf_MYND"/>
</dbReference>
<dbReference type="PROSITE" id="PS50865">
    <property type="entry name" value="ZF_MYND_2"/>
    <property type="match status" value="1"/>
</dbReference>
<proteinExistence type="predicted"/>
<protein>
    <recommendedName>
        <fullName evidence="5">MYND-type domain-containing protein</fullName>
    </recommendedName>
</protein>
<dbReference type="OrthoDB" id="432970at2759"/>